<comment type="subcellular location">
    <subcellularLocation>
        <location evidence="1">Nucleus</location>
        <location evidence="1">Nucleolus</location>
    </subcellularLocation>
</comment>
<evidence type="ECO:0000256" key="2">
    <source>
        <dbReference type="ARBA" id="ARBA00007466"/>
    </source>
</evidence>
<name>A0A1J1II81_9DIPT</name>
<dbReference type="Gene3D" id="1.10.150.50">
    <property type="entry name" value="Transcription Factor, Ets-1"/>
    <property type="match status" value="1"/>
</dbReference>
<accession>A0A1J1II81</accession>
<evidence type="ECO:0000256" key="1">
    <source>
        <dbReference type="ARBA" id="ARBA00004604"/>
    </source>
</evidence>
<evidence type="ECO:0000256" key="5">
    <source>
        <dbReference type="ARBA" id="ARBA00023242"/>
    </source>
</evidence>
<reference evidence="7 8" key="1">
    <citation type="submission" date="2015-04" db="EMBL/GenBank/DDBJ databases">
        <authorList>
            <person name="Syromyatnikov M.Y."/>
            <person name="Popov V.N."/>
        </authorList>
    </citation>
    <scope>NUCLEOTIDE SEQUENCE [LARGE SCALE GENOMIC DNA]</scope>
</reference>
<dbReference type="InterPro" id="IPR013761">
    <property type="entry name" value="SAM/pointed_sf"/>
</dbReference>
<dbReference type="STRING" id="568069.A0A1J1II81"/>
<evidence type="ECO:0000256" key="4">
    <source>
        <dbReference type="ARBA" id="ARBA00022552"/>
    </source>
</evidence>
<dbReference type="InterPro" id="IPR007276">
    <property type="entry name" value="Nop14"/>
</dbReference>
<dbReference type="AlphaFoldDB" id="A0A1J1II81"/>
<keyword evidence="5" id="KW-0539">Nucleus</keyword>
<sequence length="245" mass="28632">MAELYDEKNSLNSNSYSNNLNESFSNTSELLMNLTPNTAKLNKLRWFSPMVNANMKSPGLSPIRKTEDSPSETFLKSREMKGRICSKRPKKHRSSRTCFNLSVSSEENSNDLNEKISLKLILKNLGFLNLYPIFRREEIDFPVMFTLNDKDLNDIGIDDANALYSQVTGTKAEQKKLKHMIKKEFKSAKRELRRDNEFVSKIRHKRRQEQDHERQGKVKRIFNEASIQQSEYNALSRTKERKGRF</sequence>
<dbReference type="PANTHER" id="PTHR23183:SF0">
    <property type="entry name" value="NUCLEOLAR PROTEIN 14"/>
    <property type="match status" value="1"/>
</dbReference>
<dbReference type="Pfam" id="PF04147">
    <property type="entry name" value="Nop14"/>
    <property type="match status" value="1"/>
</dbReference>
<evidence type="ECO:0000256" key="3">
    <source>
        <dbReference type="ARBA" id="ARBA00022517"/>
    </source>
</evidence>
<keyword evidence="4" id="KW-0698">rRNA processing</keyword>
<organism evidence="7 8">
    <name type="scientific">Clunio marinus</name>
    <dbReference type="NCBI Taxonomy" id="568069"/>
    <lineage>
        <taxon>Eukaryota</taxon>
        <taxon>Metazoa</taxon>
        <taxon>Ecdysozoa</taxon>
        <taxon>Arthropoda</taxon>
        <taxon>Hexapoda</taxon>
        <taxon>Insecta</taxon>
        <taxon>Pterygota</taxon>
        <taxon>Neoptera</taxon>
        <taxon>Endopterygota</taxon>
        <taxon>Diptera</taxon>
        <taxon>Nematocera</taxon>
        <taxon>Chironomoidea</taxon>
        <taxon>Chironomidae</taxon>
        <taxon>Clunio</taxon>
    </lineage>
</organism>
<evidence type="ECO:0000313" key="7">
    <source>
        <dbReference type="EMBL" id="CRK98161.1"/>
    </source>
</evidence>
<evidence type="ECO:0000256" key="6">
    <source>
        <dbReference type="ARBA" id="ARBA00024695"/>
    </source>
</evidence>
<dbReference type="OrthoDB" id="539213at2759"/>
<comment type="function">
    <text evidence="6">Involved in nucleolar processing of pre-18S ribosomal RNA. Has a role in the nuclear export of 40S pre-ribosomal subunit to the cytoplasm.</text>
</comment>
<keyword evidence="8" id="KW-1185">Reference proteome</keyword>
<dbReference type="GO" id="GO:0032040">
    <property type="term" value="C:small-subunit processome"/>
    <property type="evidence" value="ECO:0007669"/>
    <property type="project" value="InterPro"/>
</dbReference>
<protein>
    <submittedName>
        <fullName evidence="7">CLUMA_CG011527, isoform A</fullName>
    </submittedName>
</protein>
<dbReference type="GO" id="GO:0030490">
    <property type="term" value="P:maturation of SSU-rRNA"/>
    <property type="evidence" value="ECO:0007669"/>
    <property type="project" value="TreeGrafter"/>
</dbReference>
<keyword evidence="3" id="KW-0690">Ribosome biogenesis</keyword>
<evidence type="ECO:0000313" key="8">
    <source>
        <dbReference type="Proteomes" id="UP000183832"/>
    </source>
</evidence>
<dbReference type="PANTHER" id="PTHR23183">
    <property type="entry name" value="NOP14"/>
    <property type="match status" value="1"/>
</dbReference>
<proteinExistence type="inferred from homology"/>
<dbReference type="Proteomes" id="UP000183832">
    <property type="component" value="Unassembled WGS sequence"/>
</dbReference>
<dbReference type="EMBL" id="CVRI01000047">
    <property type="protein sequence ID" value="CRK98161.1"/>
    <property type="molecule type" value="Genomic_DNA"/>
</dbReference>
<comment type="similarity">
    <text evidence="2">Belongs to the NOP14 family.</text>
</comment>
<gene>
    <name evidence="7" type="ORF">CLUMA_CG011527</name>
</gene>
<dbReference type="GO" id="GO:0030692">
    <property type="term" value="C:Noc4p-Nop14p complex"/>
    <property type="evidence" value="ECO:0007669"/>
    <property type="project" value="TreeGrafter"/>
</dbReference>